<accession>A0ACB6ZPI1</accession>
<comment type="caution">
    <text evidence="1">The sequence shown here is derived from an EMBL/GenBank/DDBJ whole genome shotgun (WGS) entry which is preliminary data.</text>
</comment>
<reference evidence="1" key="2">
    <citation type="journal article" date="2020" name="Nat. Commun.">
        <title>Large-scale genome sequencing of mycorrhizal fungi provides insights into the early evolution of symbiotic traits.</title>
        <authorList>
            <person name="Miyauchi S."/>
            <person name="Kiss E."/>
            <person name="Kuo A."/>
            <person name="Drula E."/>
            <person name="Kohler A."/>
            <person name="Sanchez-Garcia M."/>
            <person name="Morin E."/>
            <person name="Andreopoulos B."/>
            <person name="Barry K.W."/>
            <person name="Bonito G."/>
            <person name="Buee M."/>
            <person name="Carver A."/>
            <person name="Chen C."/>
            <person name="Cichocki N."/>
            <person name="Clum A."/>
            <person name="Culley D."/>
            <person name="Crous P.W."/>
            <person name="Fauchery L."/>
            <person name="Girlanda M."/>
            <person name="Hayes R.D."/>
            <person name="Keri Z."/>
            <person name="LaButti K."/>
            <person name="Lipzen A."/>
            <person name="Lombard V."/>
            <person name="Magnuson J."/>
            <person name="Maillard F."/>
            <person name="Murat C."/>
            <person name="Nolan M."/>
            <person name="Ohm R.A."/>
            <person name="Pangilinan J."/>
            <person name="Pereira M.F."/>
            <person name="Perotto S."/>
            <person name="Peter M."/>
            <person name="Pfister S."/>
            <person name="Riley R."/>
            <person name="Sitrit Y."/>
            <person name="Stielow J.B."/>
            <person name="Szollosi G."/>
            <person name="Zifcakova L."/>
            <person name="Stursova M."/>
            <person name="Spatafora J.W."/>
            <person name="Tedersoo L."/>
            <person name="Vaario L.M."/>
            <person name="Yamada A."/>
            <person name="Yan M."/>
            <person name="Wang P."/>
            <person name="Xu J."/>
            <person name="Bruns T."/>
            <person name="Baldrian P."/>
            <person name="Vilgalys R."/>
            <person name="Dunand C."/>
            <person name="Henrissat B."/>
            <person name="Grigoriev I.V."/>
            <person name="Hibbett D."/>
            <person name="Nagy L.G."/>
            <person name="Martin F.M."/>
        </authorList>
    </citation>
    <scope>NUCLEOTIDE SEQUENCE</scope>
    <source>
        <strain evidence="1">P2</strain>
    </source>
</reference>
<sequence>MLSRNLSELERQANIARNKALLEELELADAVNNVGFSKKPPPPPPRAKAKTKSVRPAKREKRDIVEDPGPRRQSARLKRSADDPNENPEKKRARLQGEEEQRRKAEDERLQAEEREREARKPRHQDLELETLLGIENIEDKDEQKDLWRLKDTMVNVWPRPRPSGTYDSFTYEDTGEEEREVAELREKLTKLKIVARAKVTMNRVYCAQYHPEKSKDLIFFGDKRGQLGIWDPRTPADEVEDDGGADLEVQESGKYWRLQVHWPATSRSSISCIRFDPTNSHSIYTSSYDCTIRCLSMGSGISKEIFSSGDVLINSIDFDPAGHVIWISDAAGGITHFDIRMDQSKAIWYGLSGEKVGSVSVNPTRPHLLLTASNSRALRVWDTRKLSGLSGGSKPSSSGILEYDNATVEDFCESTDGSTLLRAEWTHKKSVSSAYWDPRGRSIVSTSYDDTIRLWDMNSSLLDSNSKFASSRPFKQISHDCQTGKWLTILKAQWTQNPDVYPHFTIGNMNHSLNIFSAKGDLLAKLSDSSKITAVQAVTCSHPSNVERVASGNASGRCVLWAPPEDFEPQDKDAPEDENTS</sequence>
<gene>
    <name evidence="1" type="ORF">BDM02DRAFT_3139174</name>
</gene>
<keyword evidence="2" id="KW-1185">Reference proteome</keyword>
<dbReference type="EMBL" id="MU117975">
    <property type="protein sequence ID" value="KAF9651542.1"/>
    <property type="molecule type" value="Genomic_DNA"/>
</dbReference>
<organism evidence="1 2">
    <name type="scientific">Thelephora ganbajun</name>
    <name type="common">Ganba fungus</name>
    <dbReference type="NCBI Taxonomy" id="370292"/>
    <lineage>
        <taxon>Eukaryota</taxon>
        <taxon>Fungi</taxon>
        <taxon>Dikarya</taxon>
        <taxon>Basidiomycota</taxon>
        <taxon>Agaricomycotina</taxon>
        <taxon>Agaricomycetes</taxon>
        <taxon>Thelephorales</taxon>
        <taxon>Thelephoraceae</taxon>
        <taxon>Thelephora</taxon>
    </lineage>
</organism>
<dbReference type="Proteomes" id="UP000886501">
    <property type="component" value="Unassembled WGS sequence"/>
</dbReference>
<proteinExistence type="predicted"/>
<evidence type="ECO:0000313" key="1">
    <source>
        <dbReference type="EMBL" id="KAF9651542.1"/>
    </source>
</evidence>
<reference evidence="1" key="1">
    <citation type="submission" date="2019-10" db="EMBL/GenBank/DDBJ databases">
        <authorList>
            <consortium name="DOE Joint Genome Institute"/>
            <person name="Kuo A."/>
            <person name="Miyauchi S."/>
            <person name="Kiss E."/>
            <person name="Drula E."/>
            <person name="Kohler A."/>
            <person name="Sanchez-Garcia M."/>
            <person name="Andreopoulos B."/>
            <person name="Barry K.W."/>
            <person name="Bonito G."/>
            <person name="Buee M."/>
            <person name="Carver A."/>
            <person name="Chen C."/>
            <person name="Cichocki N."/>
            <person name="Clum A."/>
            <person name="Culley D."/>
            <person name="Crous P.W."/>
            <person name="Fauchery L."/>
            <person name="Girlanda M."/>
            <person name="Hayes R."/>
            <person name="Keri Z."/>
            <person name="Labutti K."/>
            <person name="Lipzen A."/>
            <person name="Lombard V."/>
            <person name="Magnuson J."/>
            <person name="Maillard F."/>
            <person name="Morin E."/>
            <person name="Murat C."/>
            <person name="Nolan M."/>
            <person name="Ohm R."/>
            <person name="Pangilinan J."/>
            <person name="Pereira M."/>
            <person name="Perotto S."/>
            <person name="Peter M."/>
            <person name="Riley R."/>
            <person name="Sitrit Y."/>
            <person name="Stielow B."/>
            <person name="Szollosi G."/>
            <person name="Zifcakova L."/>
            <person name="Stursova M."/>
            <person name="Spatafora J.W."/>
            <person name="Tedersoo L."/>
            <person name="Vaario L.-M."/>
            <person name="Yamada A."/>
            <person name="Yan M."/>
            <person name="Wang P."/>
            <person name="Xu J."/>
            <person name="Bruns T."/>
            <person name="Baldrian P."/>
            <person name="Vilgalys R."/>
            <person name="Henrissat B."/>
            <person name="Grigoriev I.V."/>
            <person name="Hibbett D."/>
            <person name="Nagy L.G."/>
            <person name="Martin F.M."/>
        </authorList>
    </citation>
    <scope>NUCLEOTIDE SEQUENCE</scope>
    <source>
        <strain evidence="1">P2</strain>
    </source>
</reference>
<evidence type="ECO:0000313" key="2">
    <source>
        <dbReference type="Proteomes" id="UP000886501"/>
    </source>
</evidence>
<name>A0ACB6ZPI1_THEGA</name>
<protein>
    <submittedName>
        <fullName evidence="1">WD40 repeat-like protein</fullName>
    </submittedName>
</protein>